<dbReference type="STRING" id="1859457.BET10_18940"/>
<comment type="caution">
    <text evidence="2">The sequence shown here is derived from an EMBL/GenBank/DDBJ whole genome shotgun (WGS) entry which is preliminary data.</text>
</comment>
<dbReference type="RefSeq" id="WP_070986807.1">
    <property type="nucleotide sequence ID" value="NZ_MKJU01000030.1"/>
</dbReference>
<evidence type="ECO:0000313" key="2">
    <source>
        <dbReference type="EMBL" id="OHU88894.1"/>
    </source>
</evidence>
<dbReference type="GO" id="GO:0035438">
    <property type="term" value="F:cyclic-di-GMP binding"/>
    <property type="evidence" value="ECO:0007669"/>
    <property type="project" value="InterPro"/>
</dbReference>
<proteinExistence type="predicted"/>
<dbReference type="AlphaFoldDB" id="A0A1S1MQ92"/>
<dbReference type="OrthoDB" id="5290589at2"/>
<protein>
    <submittedName>
        <fullName evidence="2">Pilus assembly protein PilZ</fullName>
    </submittedName>
</protein>
<evidence type="ECO:0000259" key="1">
    <source>
        <dbReference type="Pfam" id="PF07238"/>
    </source>
</evidence>
<dbReference type="InterPro" id="IPR009875">
    <property type="entry name" value="PilZ_domain"/>
</dbReference>
<feature type="domain" description="PilZ" evidence="1">
    <location>
        <begin position="5"/>
        <end position="93"/>
    </location>
</feature>
<dbReference type="EMBL" id="MKJU01000030">
    <property type="protein sequence ID" value="OHU88894.1"/>
    <property type="molecule type" value="Genomic_DNA"/>
</dbReference>
<dbReference type="SUPFAM" id="SSF141371">
    <property type="entry name" value="PilZ domain-like"/>
    <property type="match status" value="1"/>
</dbReference>
<name>A0A1S1MQ92_9GAMM</name>
<accession>A0A1S1MQ92</accession>
<dbReference type="Proteomes" id="UP000179786">
    <property type="component" value="Unassembled WGS sequence"/>
</dbReference>
<gene>
    <name evidence="2" type="ORF">BET10_18940</name>
</gene>
<sequence>MLHEDKRRFMRMMVNAKARLTILETGLTFEGKCHDLSATGLSIEVSEPVEPNTMMEVHINSSSTAIPPLNAHANVVRCAQEQDGTYILGLEITQFN</sequence>
<evidence type="ECO:0000313" key="3">
    <source>
        <dbReference type="Proteomes" id="UP000179786"/>
    </source>
</evidence>
<dbReference type="Pfam" id="PF07238">
    <property type="entry name" value="PilZ"/>
    <property type="match status" value="1"/>
</dbReference>
<reference evidence="2 3" key="1">
    <citation type="submission" date="2016-09" db="EMBL/GenBank/DDBJ databases">
        <title>Pseudoalteromonas amylolytica sp. nov., isolated from the surface seawater.</title>
        <authorList>
            <person name="Wu Y.-H."/>
            <person name="Cheng H."/>
            <person name="Jin X.-B."/>
            <person name="Wang C.-S."/>
            <person name="Xu X.-W."/>
        </authorList>
    </citation>
    <scope>NUCLEOTIDE SEQUENCE [LARGE SCALE GENOMIC DNA]</scope>
    <source>
        <strain evidence="2 3">JW1</strain>
    </source>
</reference>
<keyword evidence="3" id="KW-1185">Reference proteome</keyword>
<organism evidence="2 3">
    <name type="scientific">Pseudoalteromonas amylolytica</name>
    <dbReference type="NCBI Taxonomy" id="1859457"/>
    <lineage>
        <taxon>Bacteria</taxon>
        <taxon>Pseudomonadati</taxon>
        <taxon>Pseudomonadota</taxon>
        <taxon>Gammaproteobacteria</taxon>
        <taxon>Alteromonadales</taxon>
        <taxon>Pseudoalteromonadaceae</taxon>
        <taxon>Pseudoalteromonas</taxon>
    </lineage>
</organism>
<dbReference type="Gene3D" id="2.40.10.220">
    <property type="entry name" value="predicted glycosyltransferase like domains"/>
    <property type="match status" value="1"/>
</dbReference>